<evidence type="ECO:0000313" key="11">
    <source>
        <dbReference type="EMBL" id="HJA91206.1"/>
    </source>
</evidence>
<dbReference type="InterPro" id="IPR003352">
    <property type="entry name" value="PTS_EIIC"/>
</dbReference>
<name>A0A9D2I0W9_9LACT</name>
<evidence type="ECO:0000256" key="7">
    <source>
        <dbReference type="ARBA" id="ARBA00022989"/>
    </source>
</evidence>
<reference evidence="11" key="2">
    <citation type="submission" date="2021-04" db="EMBL/GenBank/DDBJ databases">
        <authorList>
            <person name="Gilroy R."/>
        </authorList>
    </citation>
    <scope>NUCLEOTIDE SEQUENCE</scope>
    <source>
        <strain evidence="11">CHK171-505</strain>
    </source>
</reference>
<dbReference type="PROSITE" id="PS51103">
    <property type="entry name" value="PTS_EIIC_TYPE_1"/>
    <property type="match status" value="1"/>
</dbReference>
<dbReference type="GO" id="GO:0090563">
    <property type="term" value="F:protein-phosphocysteine-sugar phosphotransferase activity"/>
    <property type="evidence" value="ECO:0007669"/>
    <property type="project" value="TreeGrafter"/>
</dbReference>
<feature type="transmembrane region" description="Helical" evidence="9">
    <location>
        <begin position="57"/>
        <end position="78"/>
    </location>
</feature>
<accession>A0A9D2I0W9</accession>
<organism evidence="11 12">
    <name type="scientific">Candidatus Jeotgalibaca merdavium</name>
    <dbReference type="NCBI Taxonomy" id="2838627"/>
    <lineage>
        <taxon>Bacteria</taxon>
        <taxon>Bacillati</taxon>
        <taxon>Bacillota</taxon>
        <taxon>Bacilli</taxon>
        <taxon>Lactobacillales</taxon>
        <taxon>Carnobacteriaceae</taxon>
        <taxon>Jeotgalibaca</taxon>
    </lineage>
</organism>
<feature type="transmembrane region" description="Helical" evidence="9">
    <location>
        <begin position="85"/>
        <end position="105"/>
    </location>
</feature>
<dbReference type="EC" id="2.7.1.-" evidence="11"/>
<dbReference type="Pfam" id="PF02378">
    <property type="entry name" value="PTS_EIIC"/>
    <property type="match status" value="1"/>
</dbReference>
<keyword evidence="5" id="KW-0598">Phosphotransferase system</keyword>
<gene>
    <name evidence="11" type="ORF">H9948_10505</name>
</gene>
<dbReference type="InterPro" id="IPR011300">
    <property type="entry name" value="PTS_IIBC"/>
</dbReference>
<reference evidence="11" key="1">
    <citation type="journal article" date="2021" name="PeerJ">
        <title>Extensive microbial diversity within the chicken gut microbiome revealed by metagenomics and culture.</title>
        <authorList>
            <person name="Gilroy R."/>
            <person name="Ravi A."/>
            <person name="Getino M."/>
            <person name="Pursley I."/>
            <person name="Horton D.L."/>
            <person name="Alikhan N.F."/>
            <person name="Baker D."/>
            <person name="Gharbi K."/>
            <person name="Hall N."/>
            <person name="Watson M."/>
            <person name="Adriaenssens E.M."/>
            <person name="Foster-Nyarko E."/>
            <person name="Jarju S."/>
            <person name="Secka A."/>
            <person name="Antonio M."/>
            <person name="Oren A."/>
            <person name="Chaudhuri R.R."/>
            <person name="La Ragione R."/>
            <person name="Hildebrand F."/>
            <person name="Pallen M.J."/>
        </authorList>
    </citation>
    <scope>NUCLEOTIDE SEQUENCE</scope>
    <source>
        <strain evidence="11">CHK171-505</strain>
    </source>
</reference>
<keyword evidence="2" id="KW-0813">Transport</keyword>
<dbReference type="EMBL" id="DWYW01000241">
    <property type="protein sequence ID" value="HJA91206.1"/>
    <property type="molecule type" value="Genomic_DNA"/>
</dbReference>
<dbReference type="NCBIfam" id="TIGR02003">
    <property type="entry name" value="PTS-II-BC-unk1"/>
    <property type="match status" value="1"/>
</dbReference>
<feature type="domain" description="PTS EIIC type-1" evidence="10">
    <location>
        <begin position="4"/>
        <end position="398"/>
    </location>
</feature>
<evidence type="ECO:0000256" key="8">
    <source>
        <dbReference type="ARBA" id="ARBA00023136"/>
    </source>
</evidence>
<keyword evidence="8 9" id="KW-0472">Membrane</keyword>
<feature type="transmembrane region" description="Helical" evidence="9">
    <location>
        <begin position="139"/>
        <end position="158"/>
    </location>
</feature>
<feature type="transmembrane region" description="Helical" evidence="9">
    <location>
        <begin position="16"/>
        <end position="37"/>
    </location>
</feature>
<feature type="transmembrane region" description="Helical" evidence="9">
    <location>
        <begin position="179"/>
        <end position="202"/>
    </location>
</feature>
<evidence type="ECO:0000256" key="6">
    <source>
        <dbReference type="ARBA" id="ARBA00022692"/>
    </source>
</evidence>
<keyword evidence="7 9" id="KW-1133">Transmembrane helix</keyword>
<feature type="transmembrane region" description="Helical" evidence="9">
    <location>
        <begin position="335"/>
        <end position="353"/>
    </location>
</feature>
<dbReference type="InterPro" id="IPR050429">
    <property type="entry name" value="PTS_Glucose_EIICBA"/>
</dbReference>
<evidence type="ECO:0000256" key="5">
    <source>
        <dbReference type="ARBA" id="ARBA00022683"/>
    </source>
</evidence>
<keyword evidence="4" id="KW-0762">Sugar transport</keyword>
<evidence type="ECO:0000256" key="1">
    <source>
        <dbReference type="ARBA" id="ARBA00004651"/>
    </source>
</evidence>
<dbReference type="GO" id="GO:0009401">
    <property type="term" value="P:phosphoenolpyruvate-dependent sugar phosphotransferase system"/>
    <property type="evidence" value="ECO:0007669"/>
    <property type="project" value="UniProtKB-KW"/>
</dbReference>
<evidence type="ECO:0000256" key="4">
    <source>
        <dbReference type="ARBA" id="ARBA00022597"/>
    </source>
</evidence>
<evidence type="ECO:0000313" key="12">
    <source>
        <dbReference type="Proteomes" id="UP000886856"/>
    </source>
</evidence>
<feature type="transmembrane region" description="Helical" evidence="9">
    <location>
        <begin position="308"/>
        <end position="326"/>
    </location>
</feature>
<evidence type="ECO:0000256" key="2">
    <source>
        <dbReference type="ARBA" id="ARBA00022448"/>
    </source>
</evidence>
<evidence type="ECO:0000256" key="9">
    <source>
        <dbReference type="SAM" id="Phobius"/>
    </source>
</evidence>
<dbReference type="PANTHER" id="PTHR30009">
    <property type="entry name" value="CYTOCHROME C-TYPE SYNTHESIS PROTEIN AND PTS TRANSMEMBRANE COMPONENT"/>
    <property type="match status" value="1"/>
</dbReference>
<dbReference type="InterPro" id="IPR013013">
    <property type="entry name" value="PTS_EIIC_1"/>
</dbReference>
<dbReference type="PANTHER" id="PTHR30009:SF8">
    <property type="entry name" value="PTS SYSTEM, IIBC COMPONENT"/>
    <property type="match status" value="1"/>
</dbReference>
<proteinExistence type="predicted"/>
<dbReference type="Proteomes" id="UP000886856">
    <property type="component" value="Unassembled WGS sequence"/>
</dbReference>
<dbReference type="GO" id="GO:0005886">
    <property type="term" value="C:plasma membrane"/>
    <property type="evidence" value="ECO:0007669"/>
    <property type="project" value="UniProtKB-SubCell"/>
</dbReference>
<keyword evidence="3" id="KW-1003">Cell membrane</keyword>
<comment type="subcellular location">
    <subcellularLocation>
        <location evidence="1">Cell membrane</location>
        <topology evidence="1">Multi-pass membrane protein</topology>
    </subcellularLocation>
</comment>
<sequence>MKKVFNFEFWQKFGKALMVVIAVMPAAGLMISIGKTLPLINADLALLTTTASVIENIGWAVIGNLHLLFALAIGGSWAKERAGGAFSAGIAFILINRITGSLFGVTGDMLNDPEAFTHTFFGTKIMVNGFFTSVLEAPALNMGVFVGIIAGFVGAMAYNKYYNFRKLPDALSFFNGKRFVPFVVILWSAVISLGLAVVWPYIQAGINNFGLWIAQSQDSAPVLAPFLYGTLERLLLPFGLHHMLTIPINYTQLGGTYTILSGAQAGTQVFGQDPLWLAWATDLVNLRGVDASQYEYVINGWVPARFKVGQMIGASGILMGLALAMFKNVDADKRAAYKSMYISAALAVFLTGVTEPLEFMFMFAAVPLYVVYAFIQGTAFAMADILPLRLHSFGNIEL</sequence>
<evidence type="ECO:0000256" key="3">
    <source>
        <dbReference type="ARBA" id="ARBA00022475"/>
    </source>
</evidence>
<evidence type="ECO:0000259" key="10">
    <source>
        <dbReference type="PROSITE" id="PS51103"/>
    </source>
</evidence>
<protein>
    <submittedName>
        <fullName evidence="11">PTS transporter subunit IIBC</fullName>
        <ecNumber evidence="11">2.7.1.-</ecNumber>
    </submittedName>
</protein>
<keyword evidence="11" id="KW-0808">Transferase</keyword>
<feature type="non-terminal residue" evidence="11">
    <location>
        <position position="398"/>
    </location>
</feature>
<feature type="transmembrane region" description="Helical" evidence="9">
    <location>
        <begin position="359"/>
        <end position="383"/>
    </location>
</feature>
<dbReference type="AlphaFoldDB" id="A0A9D2I0W9"/>
<comment type="caution">
    <text evidence="11">The sequence shown here is derived from an EMBL/GenBank/DDBJ whole genome shotgun (WGS) entry which is preliminary data.</text>
</comment>
<keyword evidence="6 9" id="KW-0812">Transmembrane</keyword>
<dbReference type="GO" id="GO:0008982">
    <property type="term" value="F:protein-N(PI)-phosphohistidine-sugar phosphotransferase activity"/>
    <property type="evidence" value="ECO:0007669"/>
    <property type="project" value="InterPro"/>
</dbReference>